<dbReference type="Proteomes" id="UP000831537">
    <property type="component" value="Chromosome"/>
</dbReference>
<dbReference type="PRINTS" id="PR00036">
    <property type="entry name" value="HTHLACI"/>
</dbReference>
<dbReference type="SUPFAM" id="SSF53822">
    <property type="entry name" value="Periplasmic binding protein-like I"/>
    <property type="match status" value="1"/>
</dbReference>
<dbReference type="CDD" id="cd01392">
    <property type="entry name" value="HTH_LacI"/>
    <property type="match status" value="1"/>
</dbReference>
<evidence type="ECO:0000256" key="1">
    <source>
        <dbReference type="ARBA" id="ARBA00023015"/>
    </source>
</evidence>
<feature type="domain" description="HTH lacI-type" evidence="4">
    <location>
        <begin position="3"/>
        <end position="57"/>
    </location>
</feature>
<dbReference type="InterPro" id="IPR000843">
    <property type="entry name" value="HTH_LacI"/>
</dbReference>
<dbReference type="SUPFAM" id="SSF47413">
    <property type="entry name" value="lambda repressor-like DNA-binding domains"/>
    <property type="match status" value="1"/>
</dbReference>
<dbReference type="RefSeq" id="WP_244747734.1">
    <property type="nucleotide sequence ID" value="NZ_CP095071.1"/>
</dbReference>
<evidence type="ECO:0000313" key="6">
    <source>
        <dbReference type="Proteomes" id="UP000831537"/>
    </source>
</evidence>
<dbReference type="PROSITE" id="PS50932">
    <property type="entry name" value="HTH_LACI_2"/>
    <property type="match status" value="1"/>
</dbReference>
<protein>
    <submittedName>
        <fullName evidence="5">LacI family transcriptional regulator</fullName>
    </submittedName>
</protein>
<dbReference type="InterPro" id="IPR010982">
    <property type="entry name" value="Lambda_DNA-bd_dom_sf"/>
</dbReference>
<dbReference type="PANTHER" id="PTHR30146">
    <property type="entry name" value="LACI-RELATED TRANSCRIPTIONAL REPRESSOR"/>
    <property type="match status" value="1"/>
</dbReference>
<keyword evidence="6" id="KW-1185">Reference proteome</keyword>
<sequence>MGVTIKDIAKEANVSYSTVSKALNNSPLVKEVTKQKILRVAKEMGYEPNLAAKQLVRKKTEVIGLIWPTIERIVLATLVTNISKAFEATKYSMILSVDSAETSLDTFKKFQVDGMIVFAESHQMVPEDTIPLVAYGVSGKRKVAYPIIDANHEQAMEQAVQYLADLGHHHIAYVGHLDTEDALQREKAEGYQKAIKKRNLKQQSIDTSGLDWYDGYLAVEEIIQLPHQPTAIIGGSYDISGGIVRSLHEKGVSIPNDMSVVSYDNIPQMETMEIPMTCIGVPVDLLAEEIVSTIIHHIESEGSDEFIKKLTPSLTERKSAGPAPQS</sequence>
<name>A0ABY4GSB9_9BACI</name>
<evidence type="ECO:0000313" key="5">
    <source>
        <dbReference type="EMBL" id="UOQ87296.1"/>
    </source>
</evidence>
<evidence type="ECO:0000256" key="2">
    <source>
        <dbReference type="ARBA" id="ARBA00023125"/>
    </source>
</evidence>
<dbReference type="InterPro" id="IPR046335">
    <property type="entry name" value="LacI/GalR-like_sensor"/>
</dbReference>
<dbReference type="Gene3D" id="1.10.260.40">
    <property type="entry name" value="lambda repressor-like DNA-binding domains"/>
    <property type="match status" value="1"/>
</dbReference>
<dbReference type="EMBL" id="CP095071">
    <property type="protein sequence ID" value="UOQ87296.1"/>
    <property type="molecule type" value="Genomic_DNA"/>
</dbReference>
<keyword evidence="3" id="KW-0804">Transcription</keyword>
<gene>
    <name evidence="5" type="ORF">MUN87_10590</name>
</gene>
<accession>A0ABY4GSB9</accession>
<reference evidence="5 6" key="1">
    <citation type="submission" date="2022-04" db="EMBL/GenBank/DDBJ databases">
        <title>Gracilibacillus sp. isolated from saltern.</title>
        <authorList>
            <person name="Won M."/>
            <person name="Lee C.-M."/>
            <person name="Woen H.-Y."/>
            <person name="Kwon S.-W."/>
        </authorList>
    </citation>
    <scope>NUCLEOTIDE SEQUENCE [LARGE SCALE GENOMIC DNA]</scope>
    <source>
        <strain evidence="5 6">SSPM10-3</strain>
    </source>
</reference>
<dbReference type="Gene3D" id="3.40.50.2300">
    <property type="match status" value="2"/>
</dbReference>
<dbReference type="Pfam" id="PF13377">
    <property type="entry name" value="Peripla_BP_3"/>
    <property type="match status" value="1"/>
</dbReference>
<dbReference type="PANTHER" id="PTHR30146:SF109">
    <property type="entry name" value="HTH-TYPE TRANSCRIPTIONAL REGULATOR GALS"/>
    <property type="match status" value="1"/>
</dbReference>
<keyword evidence="1" id="KW-0805">Transcription regulation</keyword>
<proteinExistence type="predicted"/>
<keyword evidence="2" id="KW-0238">DNA-binding</keyword>
<dbReference type="InterPro" id="IPR028082">
    <property type="entry name" value="Peripla_BP_I"/>
</dbReference>
<evidence type="ECO:0000256" key="3">
    <source>
        <dbReference type="ARBA" id="ARBA00023163"/>
    </source>
</evidence>
<dbReference type="PROSITE" id="PS00356">
    <property type="entry name" value="HTH_LACI_1"/>
    <property type="match status" value="1"/>
</dbReference>
<organism evidence="5 6">
    <name type="scientific">Gracilibacillus salinarum</name>
    <dbReference type="NCBI Taxonomy" id="2932255"/>
    <lineage>
        <taxon>Bacteria</taxon>
        <taxon>Bacillati</taxon>
        <taxon>Bacillota</taxon>
        <taxon>Bacilli</taxon>
        <taxon>Bacillales</taxon>
        <taxon>Bacillaceae</taxon>
        <taxon>Gracilibacillus</taxon>
    </lineage>
</organism>
<evidence type="ECO:0000259" key="4">
    <source>
        <dbReference type="PROSITE" id="PS50932"/>
    </source>
</evidence>
<dbReference type="Pfam" id="PF00356">
    <property type="entry name" value="LacI"/>
    <property type="match status" value="1"/>
</dbReference>
<dbReference type="SMART" id="SM00354">
    <property type="entry name" value="HTH_LACI"/>
    <property type="match status" value="1"/>
</dbReference>